<dbReference type="HOGENOM" id="CLU_196311_0_0_1"/>
<dbReference type="Gene3D" id="3.20.20.80">
    <property type="entry name" value="Glycosidases"/>
    <property type="match status" value="1"/>
</dbReference>
<feature type="chain" id="PRO_5002348651" evidence="2">
    <location>
        <begin position="23"/>
        <end position="91"/>
    </location>
</feature>
<feature type="region of interest" description="Disordered" evidence="1">
    <location>
        <begin position="70"/>
        <end position="91"/>
    </location>
</feature>
<keyword evidence="2" id="KW-0732">Signal</keyword>
<evidence type="ECO:0000313" key="4">
    <source>
        <dbReference type="Proteomes" id="UP000032180"/>
    </source>
</evidence>
<evidence type="ECO:0000313" key="3">
    <source>
        <dbReference type="EnsemblPlants" id="LPERR05G13760.7"/>
    </source>
</evidence>
<dbReference type="Proteomes" id="UP000032180">
    <property type="component" value="Chromosome 5"/>
</dbReference>
<protein>
    <submittedName>
        <fullName evidence="3">Uncharacterized protein</fullName>
    </submittedName>
</protein>
<proteinExistence type="predicted"/>
<dbReference type="Gramene" id="LPERR05G13760.7">
    <property type="protein sequence ID" value="LPERR05G13760.7"/>
    <property type="gene ID" value="LPERR05G13760"/>
</dbReference>
<reference evidence="3" key="3">
    <citation type="submission" date="2015-04" db="UniProtKB">
        <authorList>
            <consortium name="EnsemblPlants"/>
        </authorList>
    </citation>
    <scope>IDENTIFICATION</scope>
</reference>
<feature type="signal peptide" evidence="2">
    <location>
        <begin position="1"/>
        <end position="22"/>
    </location>
</feature>
<organism evidence="3 4">
    <name type="scientific">Leersia perrieri</name>
    <dbReference type="NCBI Taxonomy" id="77586"/>
    <lineage>
        <taxon>Eukaryota</taxon>
        <taxon>Viridiplantae</taxon>
        <taxon>Streptophyta</taxon>
        <taxon>Embryophyta</taxon>
        <taxon>Tracheophyta</taxon>
        <taxon>Spermatophyta</taxon>
        <taxon>Magnoliopsida</taxon>
        <taxon>Liliopsida</taxon>
        <taxon>Poales</taxon>
        <taxon>Poaceae</taxon>
        <taxon>BOP clade</taxon>
        <taxon>Oryzoideae</taxon>
        <taxon>Oryzeae</taxon>
        <taxon>Oryzinae</taxon>
        <taxon>Leersia</taxon>
    </lineage>
</organism>
<keyword evidence="4" id="KW-1185">Reference proteome</keyword>
<name>A0A0D9WGU0_9ORYZ</name>
<reference evidence="3 4" key="1">
    <citation type="submission" date="2012-08" db="EMBL/GenBank/DDBJ databases">
        <title>Oryza genome evolution.</title>
        <authorList>
            <person name="Wing R.A."/>
        </authorList>
    </citation>
    <scope>NUCLEOTIDE SEQUENCE</scope>
</reference>
<dbReference type="EnsemblPlants" id="LPERR05G13760.7">
    <property type="protein sequence ID" value="LPERR05G13760.7"/>
    <property type="gene ID" value="LPERR05G13760"/>
</dbReference>
<sequence length="91" mass="10046">MQADIAVFVFLGLLPLLLSSSAARYEWPAGKEEEGDGERGEVTYDGRALIINGTRAMLFSGEIHYTRSTPEVHDMSSKAGNKRQEAGKFIR</sequence>
<accession>A0A0D9WGU0</accession>
<dbReference type="AlphaFoldDB" id="A0A0D9WGU0"/>
<evidence type="ECO:0000256" key="1">
    <source>
        <dbReference type="SAM" id="MobiDB-lite"/>
    </source>
</evidence>
<evidence type="ECO:0000256" key="2">
    <source>
        <dbReference type="SAM" id="SignalP"/>
    </source>
</evidence>
<reference evidence="4" key="2">
    <citation type="submission" date="2013-12" db="EMBL/GenBank/DDBJ databases">
        <authorList>
            <person name="Yu Y."/>
            <person name="Lee S."/>
            <person name="de Baynast K."/>
            <person name="Wissotski M."/>
            <person name="Liu L."/>
            <person name="Talag J."/>
            <person name="Goicoechea J."/>
            <person name="Angelova A."/>
            <person name="Jetty R."/>
            <person name="Kudrna D."/>
            <person name="Golser W."/>
            <person name="Rivera L."/>
            <person name="Zhang J."/>
            <person name="Wing R."/>
        </authorList>
    </citation>
    <scope>NUCLEOTIDE SEQUENCE</scope>
</reference>